<reference evidence="1 2" key="1">
    <citation type="submission" date="2018-04" db="EMBL/GenBank/DDBJ databases">
        <title>Polynucleobacter sp. UH21B genome.</title>
        <authorList>
            <person name="Hahn M.W."/>
        </authorList>
    </citation>
    <scope>NUCLEOTIDE SEQUENCE [LARGE SCALE GENOMIC DNA]</scope>
    <source>
        <strain evidence="1 2">MWH-UH21B</strain>
    </source>
</reference>
<organism evidence="1 2">
    <name type="scientific">Polynucleobacter tropicus</name>
    <dbReference type="NCBI Taxonomy" id="1743174"/>
    <lineage>
        <taxon>Bacteria</taxon>
        <taxon>Pseudomonadati</taxon>
        <taxon>Pseudomonadota</taxon>
        <taxon>Betaproteobacteria</taxon>
        <taxon>Burkholderiales</taxon>
        <taxon>Burkholderiaceae</taxon>
        <taxon>Polynucleobacter</taxon>
    </lineage>
</organism>
<evidence type="ECO:0000313" key="1">
    <source>
        <dbReference type="EMBL" id="QKM65258.1"/>
    </source>
</evidence>
<dbReference type="Proteomes" id="UP000503312">
    <property type="component" value="Chromosome"/>
</dbReference>
<dbReference type="AlphaFoldDB" id="A0A6M9Q0U5"/>
<proteinExistence type="predicted"/>
<gene>
    <name evidence="1" type="ORF">DCO17_08445</name>
</gene>
<dbReference type="RefSeq" id="WP_173956296.1">
    <property type="nucleotide sequence ID" value="NZ_CP028942.1"/>
</dbReference>
<dbReference type="Pfam" id="PF13759">
    <property type="entry name" value="2OG-FeII_Oxy_5"/>
    <property type="match status" value="1"/>
</dbReference>
<evidence type="ECO:0000313" key="2">
    <source>
        <dbReference type="Proteomes" id="UP000503312"/>
    </source>
</evidence>
<protein>
    <recommendedName>
        <fullName evidence="3">Prolyl 4-hydroxylase alpha subunit Fe(2+) 2OG dioxygenase domain-containing protein</fullName>
    </recommendedName>
</protein>
<name>A0A6M9Q0U5_9BURK</name>
<evidence type="ECO:0008006" key="3">
    <source>
        <dbReference type="Google" id="ProtNLM"/>
    </source>
</evidence>
<dbReference type="InterPro" id="IPR012668">
    <property type="entry name" value="CHP02466"/>
</dbReference>
<dbReference type="EMBL" id="CP028942">
    <property type="protein sequence ID" value="QKM65258.1"/>
    <property type="molecule type" value="Genomic_DNA"/>
</dbReference>
<keyword evidence="2" id="KW-1185">Reference proteome</keyword>
<dbReference type="Gene3D" id="2.60.120.620">
    <property type="entry name" value="q2cbj1_9rhob like domain"/>
    <property type="match status" value="1"/>
</dbReference>
<sequence length="194" mass="22463">MSGLNPLNEVVPFQTKFYWASLGDLSHLIPIVRKLRDSDQSDVVISNRGGWQSPPYNRGKVAELDPLYDIVYDYVCKAYAEFGINKQPKDGGYWVNINKKYDYNISHNHPTAFFAAVVYLKSPVNSGTFVMERPDPLDDFMRIDQRNPNNFCTWSVPTDENKLIIFPAWIRHYVEQNLTEEEDDERISIAFNFG</sequence>
<dbReference type="KEGG" id="ptrp:DCO17_08445"/>
<accession>A0A6M9Q0U5</accession>